<dbReference type="Pfam" id="PF21013">
    <property type="entry name" value="LOC400499"/>
    <property type="match status" value="1"/>
</dbReference>
<evidence type="ECO:0000256" key="5">
    <source>
        <dbReference type="ARBA" id="ARBA00023180"/>
    </source>
</evidence>
<reference evidence="10" key="1">
    <citation type="submission" date="2020-04" db="EMBL/GenBank/DDBJ databases">
        <authorList>
            <person name="Neveu A P."/>
        </authorList>
    </citation>
    <scope>NUCLEOTIDE SEQUENCE</scope>
    <source>
        <tissue evidence="10">Whole embryo</tissue>
    </source>
</reference>
<evidence type="ECO:0000259" key="9">
    <source>
        <dbReference type="PROSITE" id="PS51233"/>
    </source>
</evidence>
<dbReference type="PROSITE" id="PS51233">
    <property type="entry name" value="VWFD"/>
    <property type="match status" value="1"/>
</dbReference>
<keyword evidence="1" id="KW-0813">Transport</keyword>
<dbReference type="SUPFAM" id="SSF53300">
    <property type="entry name" value="vWA-like"/>
    <property type="match status" value="1"/>
</dbReference>
<keyword evidence="4" id="KW-1015">Disulfide bond</keyword>
<evidence type="ECO:0000259" key="8">
    <source>
        <dbReference type="PROSITE" id="PS51211"/>
    </source>
</evidence>
<keyword evidence="2" id="KW-0732">Signal</keyword>
<dbReference type="InterPro" id="IPR015816">
    <property type="entry name" value="Vitellinogen_b-sht_N"/>
</dbReference>
<feature type="domain" description="VWFD" evidence="9">
    <location>
        <begin position="4909"/>
        <end position="5080"/>
    </location>
</feature>
<dbReference type="GO" id="GO:0008289">
    <property type="term" value="F:lipid binding"/>
    <property type="evidence" value="ECO:0007669"/>
    <property type="project" value="UniProtKB-KW"/>
</dbReference>
<dbReference type="InterPro" id="IPR015819">
    <property type="entry name" value="Lipid_transp_b-sht_shell"/>
</dbReference>
<gene>
    <name evidence="10" type="primary">LOC100186072-001</name>
</gene>
<evidence type="ECO:0000256" key="4">
    <source>
        <dbReference type="ARBA" id="ARBA00023157"/>
    </source>
</evidence>
<dbReference type="Pfam" id="PF09172">
    <property type="entry name" value="Vit_open_b-sht"/>
    <property type="match status" value="1"/>
</dbReference>
<feature type="domain" description="VWFA" evidence="7">
    <location>
        <begin position="5186"/>
        <end position="5322"/>
    </location>
</feature>
<dbReference type="InterPro" id="IPR011030">
    <property type="entry name" value="Lipovitellin_superhlx_dom"/>
</dbReference>
<comment type="caution">
    <text evidence="6">Lacks conserved residue(s) required for the propagation of feature annotation.</text>
</comment>
<evidence type="ECO:0000259" key="7">
    <source>
        <dbReference type="PROSITE" id="PS50234"/>
    </source>
</evidence>
<evidence type="ECO:0000256" key="3">
    <source>
        <dbReference type="ARBA" id="ARBA00023121"/>
    </source>
</evidence>
<accession>A0A6F9DJ87</accession>
<dbReference type="InterPro" id="IPR002035">
    <property type="entry name" value="VWF_A"/>
</dbReference>
<evidence type="ECO:0000256" key="6">
    <source>
        <dbReference type="PROSITE-ProRule" id="PRU00557"/>
    </source>
</evidence>
<dbReference type="Pfam" id="PF00094">
    <property type="entry name" value="VWD"/>
    <property type="match status" value="1"/>
</dbReference>
<dbReference type="FunFam" id="2.20.50.20:FF:000007">
    <property type="entry name" value="von Willebrand factor type D domaincontaining protein"/>
    <property type="match status" value="1"/>
</dbReference>
<dbReference type="GO" id="GO:0005319">
    <property type="term" value="F:lipid transporter activity"/>
    <property type="evidence" value="ECO:0007669"/>
    <property type="project" value="InterPro"/>
</dbReference>
<dbReference type="Gene3D" id="2.20.50.20">
    <property type="entry name" value="Lipovitellin. Chain A, domain 3"/>
    <property type="match status" value="1"/>
</dbReference>
<dbReference type="Pfam" id="PF08742">
    <property type="entry name" value="C8"/>
    <property type="match status" value="1"/>
</dbReference>
<dbReference type="SMART" id="SM00216">
    <property type="entry name" value="VWD"/>
    <property type="match status" value="1"/>
</dbReference>
<evidence type="ECO:0000256" key="1">
    <source>
        <dbReference type="ARBA" id="ARBA00022448"/>
    </source>
</evidence>
<dbReference type="SUPFAM" id="SSF48431">
    <property type="entry name" value="Lipovitellin-phosvitin complex, superhelical domain"/>
    <property type="match status" value="1"/>
</dbReference>
<dbReference type="SMART" id="SM01169">
    <property type="entry name" value="DUF1943"/>
    <property type="match status" value="1"/>
</dbReference>
<sequence length="5424" mass="603319">MQLNTQVSVLSPCELVLKVTQATISGDSSNIDTTDWTDLMTRNPLHFSWQDGKIPQICASNDDPNWVLNVKRGVLSTMIQPGSLQVNSDPITLSMTDVTGECEWSYDVTESNGVTLSLATKDYSKCQGRSQQLLLSHFNKYYSDSEQQSFVKSSQTCDQTIRDGAIIEILCEEEHVFVPFSKEDAGIRTRITQTSSLLSKQLSHSVDTLGESDVRRTSIVFEKEENSFSSSDISEVQSVVDNLCEIMGTELYSQVGEDFIKMVFLLRRLDPSALEQVHSSLDGACPVHEDEIKAMFEDALQWCGSEGCVVFAARMIERGEMTDVTATRWLTSMSLIAEPTIPMLRELTAVVRSGRLADKSYLAMGTMIHRLHATVDDCMSDPDVVIALELLERKLGVNCRTSNPEAKQEILFVLRAIGNAGGFTTPSILAECASETDNDMETRIAAVQAFRRMSCNTDRSAVSRLLFDTTEDSELRIGAYMALMQCPTPSFIKQVIQMLDNEPIQQVASFVWTHLQQLQESADPLKGYIKPLLVEAEFAKQYDLDPRKFSRFYEATLFSDVLNAGATVESSVVWSPKSFVPRSGSLDMTLDVFGQAVNLFEIGGRVEGVETLIQSFLGPKGYLKNNRLSDLFVADVEEEADEDDDEIEDPVVARSARSSSDLRLREIKQQHDSRVPTENKPSASWYLRLFGNEMYYKNTNGMPSLSAESESIDVSPILARLAAGSDFKYHDDMMLMNSAFVIPTIAGLPLTLAFNGTASIDVTANGHLDMTQFFTPQPTLDVVGSLKPRGVVLVTGAMSVDAHVTRIGLATESSAVTSWTLGGRLSVDQGHSVTVKVDAPYQRNTVFSFNHKLMKIVGNQKVSPNEGLLGLSRIESDCKPEHAGQRMCISNSMTRYPSEEVGSYVLPTRGPLTIDIYLEKTDTGFDHYLMQAEYSTEYSPTSEIPSVLSTSMVLDTPGSAVNRRTTVNLDYNTNDMTFNLDFTQPTQNVALTGNIENGLNRKEIVVTYRHNKDQTSFSATYEKLIELTETRWEVNTVLQMPSKTVNGHALMVLDPARKALLNLTIDNLMTEQIALNVALRDESAGSRLIYGGNGLLKIPGMIDSGVGFDINIKPKTDAFSFKLDYEFSGQEQQSIVFVHKRRSRSTSTVTEWEVSQKFTCTQYPIVNHHIFCNYSNGPGEISSYVKVGYGRHAGHDDNSKYISISQSFTKSESIDSNSLEGSVALRMPSFDMDYSAGLQHTYSDRSFNTALNLVGYEMSVMMEDTTQQNGGLLNYNMETQFPTPWGQIHNTETLQETQESMYHITSRLDVGSSGSLTLRGNIYFDNLDGRKRLESKVRGANDDILWHQRSIFEFLTPSGFLTQHSVVSQFNRLVNVSIRHEGQKQGGFETNVVAVYEPSILADLKMDFDRTETDATHLIRFDFLNELGVKRFLQLTAHKSAITTDTEGSYSGNFEFTTDVTSIPLKSVSGEANLETSLDSTSADGSLVVDESELLGFTASHSYSISDDLSGLRTVDITLRQRMCESTPNKMAISTSIQSTMNNQQTVTFNYHQDNVEKLVTSFQIATESQIIEGQASQHFSTDFPTEMTYVIRAITNGVNMRLGVDGRAATLEVAKASDSSLRLAWSHSLRSLRNMEVPTSIESTLSWGQQPSSGAKGAWMTGTVNRLQDFNAEALYNSDNQRVTFTVRHDVSSLHQFIPQIEAIGSSQITIKTGHIRSSIRVNSTEISLEELVWNPNQIQVRVHHAIPLLDSFSVPRLNELLMEYNGESMDNGRIRIVTDVDSVHSELILTSNPTVASIRYTSNCPVIGGDAELAYQKQTTDGSFTITYTRDGIEKSATIGMNYGDSSNNFNVNWNQNIITNEDYPMIPRTGSVTFSYTCEDTAFEVSTQLAYNEYQGEISTAISYPITKKKAVVSFEVTFGQNVFETAQNFHTILMARTDYSSEVFTSLKYTLEDDAERFVKLRLHLDDGVESGSGNMVVTARFTHNQPTQVIPRNVITTLTITPQDYGYETALSVTTNNDIMRFSLIGGFNPISNTVTVGYAQGIPYLTELGVFQNVTLVLTGDLPESDVGTSINGRFSLQIDDEVYSASASSGYEMGDSEITVTSDVRQQIGPLIALGVPKRVHKVSTLNYGLLDQISMSGALQLHSNVERTVYDLETDRDEQIQNEIDAVINVELFNWHVSFSGSHDFDFAEIPHNIQYEVAASGSTDGSPIFHKSLMMSVTLDGVKQSASVTMNQNKASNSFYLASKHNITKILAYGVPGNMSIDFQMNDNFDADLKIVYDTAKKSVGFKLDYDGNQKKLIFYFNHNFDMIVENWGVPKSMGFETQFLVNADNMQSMLKYVWGDIISKADLTSRWHASWDMPSLNIRMTQNMTTDEVFPVSITLDGLTQYNNQGFSTNIHSSRGYAQVSCSRHDMGDTVTDITCSLRQNFDSLNVPALSELEATYTQGEGTRTVEMTLSCDREQKLQTTIATTWNAENMAASLSVSNTQEFVENDVFPNTFTLYTNGSVKVPRFTAFTSLTHSNGDPFQLSVDTGYDIEGESAYVLIKHKQTAWKAVLPRTLRVDASYASDAEGALVTVVTKRGRKRNTMTAGYGYYAREDTVYGRFSYNHDLTEYQEKVPMHGRIALLLGKTENAVFGDFNVTMDDIALIHSAEANYNRLADSLSTMAEVKLNNQYLQELGVPHTVSVSASYNMITNFQSSASVHYGDKFFTVSLESDEETSAVLQVQQNFDFKPNDVRVAVTGSMTDGQANMEITIDDVTQDIVLSGTYAPGEVNMHLLHGFENTVVPNQVSLGGSYRFTPDIYVSAEANVDGSEYSVSGGFEKLANGFRVSSSLLDDISRSATFRQNMLPGGISFELDHTIPELDNYIPQSLGVSASARLSPRPNITASIRHENITQSFTAETDLPTLQFTLNHDVALLPIPQSITFKVSGSMNPPQGSIKVVIDGQTRTATAVVDPENLLASLIHNLPKLPLPESLTIEASGSMNPPSGSLFVTIDGKREELSASVNPAEMRGTIRQTSSVLSSLMIPNDIAFGVKGSAESMSGEIYISIDGKLRNVGGSVRTPVGIFSLFQSVPELESYLPRNITLRITGGMEPLQGSITLTMDEVERQVTGVVDPRNLLAALRHTVPEADEYFPRDLRASMGFTSESVQASFSYTKSNVEKMASLGIDFSLNHVRIQAAQTMIEGKNIPSQITVDLAGSIEYKNFTVMTEFDGSYFNLNGNILVGSNADGWYGITTSAQHNVRILRKKLMFPKNLQVEFKARKNGGTYETAIVLDLIKAHDYQGYASITPVTRENQFDLRTEYSHTYNGLTRSISGTVQASNANGCSLTVEGSQSSPEAYNIGFSVAKEYTLDETLHGRVTFSGRQNIPELVEAGVPSIIENGVVTFDLGRLIGNVDFSMTMDGEDHVVRVDYNHENQKNSVTMRNHVVVTIPNFNMDRTEIVSLSRAQDMSWWQVSYEMTEPILAREDNVVAKVYIDEMNPRITLKLKQKELNDLNVPILNELSFLRRDVSDNQIDWSLRLTCDERSMVVGLKATQSLPSHLDWNLYFDHDCPMLTELDVPTHAASKFNYAIQTAEQIRFDFSVGGELFDRYAWYNMSEVFGSTHGTATQKMSHNFDLLSSYLEWNDYVETYTYNNDDNILTLNGEVTKDERRFGTYSFTMNYDTKAIQYRADYDESGYEADYRFTLDGTYINLLISLTKDNNNNKFKIAFQKDESHFNANFHYDLYGPEITSELVYVHDDQGCQLNASTSVSVEEKTYSTEMSLVPVTSEEMKGRYLSVIYSVNDESSLTFNMLAKCNGGSRVNMVINLINNNIIEGLARRTKIVESYSPSGYNFAYTSDRKRIVTNAVYSPSDNAHELAWNFFQNVMASTYPRELTSSVNIDADQWRATFNADETEMFLFNVANQEVTTRIRTFTGNDVFSLTGSYLVQPSYQADISVNCVPLELNLHFNGAFTFMQQDTGNSSIVATLQDLNADQSFHFNVYAHPTGANPADLYGGLFVLSDLSIAPFTFTSSLNSTYDAQGTYSHDFQMQWNDNVIALVGVYAEQTFSLRIEQPWTETASTVILSGTNRSSNAGEKTKSMSVQWGGESDSFGVTMVTMKQPLHERMTMTVNQPSGVVGFQEWETTVDVDQTTANVYNYDFRTQMDGKPISVIVNYEGDLPQPLGHHQLVVTVTQPFTTRIPTTFVTTGIMTISSAGLYESDWRITSEGHELVALVKNYRPTAGGYNMDFMWKQSYVNIPGSFISIVSQSERSEGHVTNTAGLQVDEMPVMSSNIMYGNVQDDDMTNTTVKISLKTGPLSRFLFVRDFDVTSWYKYAHSRNREMPAFSSTMVVDGKRYHIDGSYNSKTRENDVRFSGDLTIQHPHQIMLFGQRMPSSNTGNFKLIVKPKGSHINLDYDNELMDNKLSIFQQYRVANGDRLLDYSARVKYSAEDQPDDLTVGIEVVRNDNNFDNTATINFAYPASHIDSQTILSGVNSESQFGTEIVFKNYDNTERKLWKLAVSYAKSSNIITVTINSPDMEETILRGDLSQVITQAGHLIEALSSEATSTGLRFIKGMTPTATGMDMYIGYQYNDGPQNTMHLIVGNNNVMGFALLEIKRDFVSQAKLGKISINLVDPRLVQIEMKTYPVVTDFLRQMFSVCDNEIARKINWLADELVDFLMSCKTVVSGSESVERMSVSFIDSAISFINRMRTKSVEGMTSKFNDMSNNFDASHNIIQALLRQAVNMLDETVSSLRDVVAGPFADLVDQHYGVFLNRIATSLKIHMRVVEDILSRVNADEVFQELVDEAVQKTSAFILANGEALFMTSRRPLSELIAVTESEVIINIPLEFELDHFVPLPSLEDLKTWAAQTALALKIDEAVSKLYTYVDQYYQVRAVVYMPRDELLPPFKGHAFVSGFRHFSTFDKRHIDFSSSCPTTHVLATDMRNDNFTITLSYGDSSSDSIPSIEMIVENRKVVVFSDYSVQVNGRTKDVPVVVGKIAVNLEGNTIHIRHVEGDVDVACDFKTQLCTVDVSPYYFGATGGLAGTYNNEPSDDVMGPALNQLSDVATMASQWETSDTSCASGNAYRPCASNNVPTICRQLFESTKSPFRSCFPLVDPKTFMHMCQDDMCDDNNAAKSCSAASAYLYRCKLAGAPLTMPDHCVMCSDVHGHEFSAARSRSAEITGVDLVFVVQESACMQRTSKAMRKFIKRLSSEMNSEGLRDSRFYMVGYGGIEGSTAPHTYTFSKEPFTTRKKSLYKKFRRMQLAEESDSPDALEAISYATKLPFRAGAKPIIVLMSCDECSSETRVSFGNVESQLKNKRIGFHHLPHHAITAGSKSMFGYDRRTAFSKHNLDSSVIKPSKADSCVPLATVTGGSVWDSNQLSDSTFQSRLGNYLARSAQSGTTVTCTCQMNEDGIASPVCTP</sequence>
<dbReference type="PROSITE" id="PS50234">
    <property type="entry name" value="VWFA"/>
    <property type="match status" value="1"/>
</dbReference>
<evidence type="ECO:0000313" key="10">
    <source>
        <dbReference type="EMBL" id="CAB3262975.1"/>
    </source>
</evidence>
<name>A0A6F9DJ87_9ASCI</name>
<dbReference type="InterPro" id="IPR048484">
    <property type="entry name" value="LOC400499-like"/>
</dbReference>
<dbReference type="SUPFAM" id="SSF56968">
    <property type="entry name" value="Lipovitellin-phosvitin complex, beta-sheet shell regions"/>
    <property type="match status" value="2"/>
</dbReference>
<dbReference type="PANTHER" id="PTHR37860">
    <property type="entry name" value="AGAP008810-PA"/>
    <property type="match status" value="1"/>
</dbReference>
<proteinExistence type="evidence at transcript level"/>
<dbReference type="InterPro" id="IPR001846">
    <property type="entry name" value="VWF_type-D"/>
</dbReference>
<dbReference type="PROSITE" id="PS51211">
    <property type="entry name" value="VITELLOGENIN"/>
    <property type="match status" value="1"/>
</dbReference>
<feature type="domain" description="Vitellogenin" evidence="8">
    <location>
        <begin position="1"/>
        <end position="584"/>
    </location>
</feature>
<dbReference type="SMART" id="SM00638">
    <property type="entry name" value="LPD_N"/>
    <property type="match status" value="1"/>
</dbReference>
<organism evidence="10">
    <name type="scientific">Phallusia mammillata</name>
    <dbReference type="NCBI Taxonomy" id="59560"/>
    <lineage>
        <taxon>Eukaryota</taxon>
        <taxon>Metazoa</taxon>
        <taxon>Chordata</taxon>
        <taxon>Tunicata</taxon>
        <taxon>Ascidiacea</taxon>
        <taxon>Phlebobranchia</taxon>
        <taxon>Ascidiidae</taxon>
        <taxon>Phallusia</taxon>
    </lineage>
</organism>
<dbReference type="Gene3D" id="1.25.10.20">
    <property type="entry name" value="Vitellinogen, superhelical"/>
    <property type="match status" value="1"/>
</dbReference>
<dbReference type="Gene3D" id="2.30.230.10">
    <property type="entry name" value="Lipovitellin, beta-sheet shell regions, chain A"/>
    <property type="match status" value="1"/>
</dbReference>
<keyword evidence="3" id="KW-0446">Lipid-binding</keyword>
<evidence type="ECO:0000256" key="2">
    <source>
        <dbReference type="ARBA" id="ARBA00022729"/>
    </source>
</evidence>
<dbReference type="InterPro" id="IPR015817">
    <property type="entry name" value="Vitellinogen_open_b-sht_sub1"/>
</dbReference>
<dbReference type="InterPro" id="IPR001747">
    <property type="entry name" value="Vitellogenin_N"/>
</dbReference>
<dbReference type="InterPro" id="IPR015255">
    <property type="entry name" value="Vitellinogen_open_b-sht"/>
</dbReference>
<dbReference type="InterPro" id="IPR036465">
    <property type="entry name" value="vWFA_dom_sf"/>
</dbReference>
<dbReference type="EMBL" id="LR787113">
    <property type="protein sequence ID" value="CAB3262975.1"/>
    <property type="molecule type" value="mRNA"/>
</dbReference>
<dbReference type="PANTHER" id="PTHR37860:SF2">
    <property type="entry name" value="VITELLOGENIN DOMAIN-CONTAINING PROTEIN"/>
    <property type="match status" value="1"/>
</dbReference>
<dbReference type="InterPro" id="IPR014853">
    <property type="entry name" value="VWF/SSPO/ZAN-like_Cys-rich_dom"/>
</dbReference>
<keyword evidence="5" id="KW-0325">Glycoprotein</keyword>
<dbReference type="Pfam" id="PF01347">
    <property type="entry name" value="Vitellogenin_N"/>
    <property type="match status" value="1"/>
</dbReference>
<dbReference type="Gene3D" id="2.20.80.10">
    <property type="entry name" value="Lipovitellin-phosvitin complex, chain A, domain 4"/>
    <property type="match status" value="1"/>
</dbReference>
<protein>
    <submittedName>
        <fullName evidence="10">Uncharacterized protein LOC100186072</fullName>
    </submittedName>
</protein>